<protein>
    <recommendedName>
        <fullName evidence="3">Actin-like ATPase domain-containing protein</fullName>
    </recommendedName>
</protein>
<dbReference type="PANTHER" id="PTHR14187">
    <property type="entry name" value="ALPHA KINASE/ELONGATION FACTOR 2 KINASE"/>
    <property type="match status" value="1"/>
</dbReference>
<dbReference type="OrthoDB" id="2963168at2759"/>
<organism evidence="1 2">
    <name type="scientific">Trematosphaeria pertusa</name>
    <dbReference type="NCBI Taxonomy" id="390896"/>
    <lineage>
        <taxon>Eukaryota</taxon>
        <taxon>Fungi</taxon>
        <taxon>Dikarya</taxon>
        <taxon>Ascomycota</taxon>
        <taxon>Pezizomycotina</taxon>
        <taxon>Dothideomycetes</taxon>
        <taxon>Pleosporomycetidae</taxon>
        <taxon>Pleosporales</taxon>
        <taxon>Massarineae</taxon>
        <taxon>Trematosphaeriaceae</taxon>
        <taxon>Trematosphaeria</taxon>
    </lineage>
</organism>
<gene>
    <name evidence="1" type="ORF">BU26DRAFT_552916</name>
</gene>
<dbReference type="RefSeq" id="XP_033680902.1">
    <property type="nucleotide sequence ID" value="XM_033832177.1"/>
</dbReference>
<dbReference type="Proteomes" id="UP000800094">
    <property type="component" value="Unassembled WGS sequence"/>
</dbReference>
<dbReference type="SUPFAM" id="SSF53067">
    <property type="entry name" value="Actin-like ATPase domain"/>
    <property type="match status" value="1"/>
</dbReference>
<dbReference type="PANTHER" id="PTHR14187:SF82">
    <property type="entry name" value="FAMILY CHAPERONE, PUTATIVE (AFU_ORTHOLOGUE AFUA_7G08575)-RELATED"/>
    <property type="match status" value="1"/>
</dbReference>
<sequence>MPSTPTNRLVVGLDYGTTFTAIRLPPPLHDINDAKRGIEDGHLELSGDDLKHLFDPCIEQTLALINGQIQTIKRTGSQVKYVFLVGGFGMSKYMFDRVRAFTLAQGITTIHPPHPWSAIARGAVAKGLETDIDLVFLRKCRRHYGTPCSQLFDDEEHDEQDAYRDQYDGRKMARGQMNWLINKGDALLSRQPLHAHIDVHTEFWLDEAKIFTALLTACDDDVPPKRFADDAVYKVVSLTADVSTVPESMFQFCKPGPGRKPFLRLDFDINISLTSSLRFWVTVDGQEYGSVEARYE</sequence>
<dbReference type="InterPro" id="IPR043129">
    <property type="entry name" value="ATPase_NBD"/>
</dbReference>
<evidence type="ECO:0008006" key="3">
    <source>
        <dbReference type="Google" id="ProtNLM"/>
    </source>
</evidence>
<dbReference type="CDD" id="cd10170">
    <property type="entry name" value="ASKHA_NBD_HSP70"/>
    <property type="match status" value="1"/>
</dbReference>
<proteinExistence type="predicted"/>
<dbReference type="AlphaFoldDB" id="A0A6A6I753"/>
<dbReference type="EMBL" id="ML987199">
    <property type="protein sequence ID" value="KAF2245898.1"/>
    <property type="molecule type" value="Genomic_DNA"/>
</dbReference>
<reference evidence="1" key="1">
    <citation type="journal article" date="2020" name="Stud. Mycol.">
        <title>101 Dothideomycetes genomes: a test case for predicting lifestyles and emergence of pathogens.</title>
        <authorList>
            <person name="Haridas S."/>
            <person name="Albert R."/>
            <person name="Binder M."/>
            <person name="Bloem J."/>
            <person name="Labutti K."/>
            <person name="Salamov A."/>
            <person name="Andreopoulos B."/>
            <person name="Baker S."/>
            <person name="Barry K."/>
            <person name="Bills G."/>
            <person name="Bluhm B."/>
            <person name="Cannon C."/>
            <person name="Castanera R."/>
            <person name="Culley D."/>
            <person name="Daum C."/>
            <person name="Ezra D."/>
            <person name="Gonzalez J."/>
            <person name="Henrissat B."/>
            <person name="Kuo A."/>
            <person name="Liang C."/>
            <person name="Lipzen A."/>
            <person name="Lutzoni F."/>
            <person name="Magnuson J."/>
            <person name="Mondo S."/>
            <person name="Nolan M."/>
            <person name="Ohm R."/>
            <person name="Pangilinan J."/>
            <person name="Park H.-J."/>
            <person name="Ramirez L."/>
            <person name="Alfaro M."/>
            <person name="Sun H."/>
            <person name="Tritt A."/>
            <person name="Yoshinaga Y."/>
            <person name="Zwiers L.-H."/>
            <person name="Turgeon B."/>
            <person name="Goodwin S."/>
            <person name="Spatafora J."/>
            <person name="Crous P."/>
            <person name="Grigoriev I."/>
        </authorList>
    </citation>
    <scope>NUCLEOTIDE SEQUENCE</scope>
    <source>
        <strain evidence="1">CBS 122368</strain>
    </source>
</reference>
<name>A0A6A6I753_9PLEO</name>
<accession>A0A6A6I753</accession>
<keyword evidence="2" id="KW-1185">Reference proteome</keyword>
<evidence type="ECO:0000313" key="1">
    <source>
        <dbReference type="EMBL" id="KAF2245898.1"/>
    </source>
</evidence>
<evidence type="ECO:0000313" key="2">
    <source>
        <dbReference type="Proteomes" id="UP000800094"/>
    </source>
</evidence>
<dbReference type="GeneID" id="54585507"/>